<evidence type="ECO:0000256" key="5">
    <source>
        <dbReference type="ARBA" id="ARBA00023295"/>
    </source>
</evidence>
<evidence type="ECO:0000313" key="8">
    <source>
        <dbReference type="Proteomes" id="UP000499080"/>
    </source>
</evidence>
<evidence type="ECO:0000313" key="7">
    <source>
        <dbReference type="EMBL" id="GBN66467.1"/>
    </source>
</evidence>
<dbReference type="SUPFAM" id="SSF51445">
    <property type="entry name" value="(Trans)glycosidases"/>
    <property type="match status" value="1"/>
</dbReference>
<dbReference type="PROSITE" id="PS01182">
    <property type="entry name" value="GLYCOSYL_HYDROL_F35"/>
    <property type="match status" value="1"/>
</dbReference>
<dbReference type="FunFam" id="3.20.20.80:FF:000017">
    <property type="entry name" value="Beta-galactosidase"/>
    <property type="match status" value="1"/>
</dbReference>
<keyword evidence="4" id="KW-0325">Glycoprotein</keyword>
<dbReference type="PRINTS" id="PR00742">
    <property type="entry name" value="GLHYDRLASE35"/>
</dbReference>
<dbReference type="PANTHER" id="PTHR23421">
    <property type="entry name" value="BETA-GALACTOSIDASE RELATED"/>
    <property type="match status" value="1"/>
</dbReference>
<dbReference type="Gene3D" id="2.60.120.260">
    <property type="entry name" value="Galactose-binding domain-like"/>
    <property type="match status" value="1"/>
</dbReference>
<dbReference type="GO" id="GO:0005975">
    <property type="term" value="P:carbohydrate metabolic process"/>
    <property type="evidence" value="ECO:0007669"/>
    <property type="project" value="InterPro"/>
</dbReference>
<dbReference type="GO" id="GO:0004553">
    <property type="term" value="F:hydrolase activity, hydrolyzing O-glycosyl compounds"/>
    <property type="evidence" value="ECO:0007669"/>
    <property type="project" value="InterPro"/>
</dbReference>
<accession>A0A4Y2QSZ5</accession>
<feature type="domain" description="Glycoside hydrolase 35 catalytic" evidence="6">
    <location>
        <begin position="38"/>
        <end position="355"/>
    </location>
</feature>
<evidence type="ECO:0000259" key="6">
    <source>
        <dbReference type="Pfam" id="PF01301"/>
    </source>
</evidence>
<evidence type="ECO:0000256" key="2">
    <source>
        <dbReference type="ARBA" id="ARBA00022729"/>
    </source>
</evidence>
<name>A0A4Y2QSZ5_ARAVE</name>
<dbReference type="OrthoDB" id="1657402at2759"/>
<keyword evidence="2" id="KW-0732">Signal</keyword>
<dbReference type="InterPro" id="IPR001944">
    <property type="entry name" value="Glycoside_Hdrlase_35"/>
</dbReference>
<protein>
    <submittedName>
        <fullName evidence="7">Beta-galactosidase</fullName>
    </submittedName>
</protein>
<comment type="caution">
    <text evidence="7">The sequence shown here is derived from an EMBL/GenBank/DDBJ whole genome shotgun (WGS) entry which is preliminary data.</text>
</comment>
<dbReference type="AlphaFoldDB" id="A0A4Y2QSZ5"/>
<reference evidence="7 8" key="1">
    <citation type="journal article" date="2019" name="Sci. Rep.">
        <title>Orb-weaving spider Araneus ventricosus genome elucidates the spidroin gene catalogue.</title>
        <authorList>
            <person name="Kono N."/>
            <person name="Nakamura H."/>
            <person name="Ohtoshi R."/>
            <person name="Moran D.A.P."/>
            <person name="Shinohara A."/>
            <person name="Yoshida Y."/>
            <person name="Fujiwara M."/>
            <person name="Mori M."/>
            <person name="Tomita M."/>
            <person name="Arakawa K."/>
        </authorList>
    </citation>
    <scope>NUCLEOTIDE SEQUENCE [LARGE SCALE GENOMIC DNA]</scope>
</reference>
<dbReference type="Pfam" id="PF01301">
    <property type="entry name" value="Glyco_hydro_35"/>
    <property type="match status" value="1"/>
</dbReference>
<dbReference type="InterPro" id="IPR031330">
    <property type="entry name" value="Gly_Hdrlase_35_cat"/>
</dbReference>
<evidence type="ECO:0000256" key="4">
    <source>
        <dbReference type="ARBA" id="ARBA00023180"/>
    </source>
</evidence>
<keyword evidence="8" id="KW-1185">Reference proteome</keyword>
<evidence type="ECO:0000256" key="3">
    <source>
        <dbReference type="ARBA" id="ARBA00022801"/>
    </source>
</evidence>
<sequence length="494" mass="56224">MFLNAKIMNFRIFTIFVLCCVRTIFGARSFAVDYENNTFLKEGKPFRYVSGSIHYFRVPPEFWHDRIYKMKMAGLNAIQTYVEWNHHEPEPGVYNFEGNYDLEKFVKTAQDLDMLVILRTGPFIDAERDMGGLPYWLLRIDPNMKTRFYDPNFIKHIDQWYSVLLPKIEPLLYNNGGPIISIQIENEYAFCGCDQYKAHLRDLFNKLLKKNVVLFTTDQPFPNNLACGKTYDVLATTDFGAGANVTLNFDRLRYTQADGPLVNSEYYPGFLDHWGHPHSTKTTENVVKTLNEMLMANASVNFYMFHGGTSFGFTAGSNILDTFQACPTSYDYDAPLTEAGDPTPKYYAVRDMIGKFLPLPPGPVPQPAPKMKSPTITLKKLKNFPVPTSDASGIACTVCPFQMPQACRVRKRLIKSSLHTPKNVLTSPNRLPLCDNILSSSWRCISVAWRFNLGGRFNVQVTHLRPQTEYSAHYDCQLSQPRSNNACDDAAGDN</sequence>
<organism evidence="7 8">
    <name type="scientific">Araneus ventricosus</name>
    <name type="common">Orbweaver spider</name>
    <name type="synonym">Epeira ventricosa</name>
    <dbReference type="NCBI Taxonomy" id="182803"/>
    <lineage>
        <taxon>Eukaryota</taxon>
        <taxon>Metazoa</taxon>
        <taxon>Ecdysozoa</taxon>
        <taxon>Arthropoda</taxon>
        <taxon>Chelicerata</taxon>
        <taxon>Arachnida</taxon>
        <taxon>Araneae</taxon>
        <taxon>Araneomorphae</taxon>
        <taxon>Entelegynae</taxon>
        <taxon>Araneoidea</taxon>
        <taxon>Araneidae</taxon>
        <taxon>Araneus</taxon>
    </lineage>
</organism>
<keyword evidence="3" id="KW-0378">Hydrolase</keyword>
<proteinExistence type="inferred from homology"/>
<dbReference type="Proteomes" id="UP000499080">
    <property type="component" value="Unassembled WGS sequence"/>
</dbReference>
<dbReference type="Gene3D" id="3.20.20.80">
    <property type="entry name" value="Glycosidases"/>
    <property type="match status" value="1"/>
</dbReference>
<keyword evidence="5" id="KW-0326">Glycosidase</keyword>
<dbReference type="InterPro" id="IPR019801">
    <property type="entry name" value="Glyco_hydro_35_CS"/>
</dbReference>
<dbReference type="EMBL" id="BGPR01014730">
    <property type="protein sequence ID" value="GBN66467.1"/>
    <property type="molecule type" value="Genomic_DNA"/>
</dbReference>
<dbReference type="InterPro" id="IPR017853">
    <property type="entry name" value="GH"/>
</dbReference>
<gene>
    <name evidence="7" type="primary">GLB1_7</name>
    <name evidence="7" type="ORF">AVEN_122479_1</name>
</gene>
<comment type="similarity">
    <text evidence="1">Belongs to the glycosyl hydrolase 35 family.</text>
</comment>
<evidence type="ECO:0000256" key="1">
    <source>
        <dbReference type="ARBA" id="ARBA00009809"/>
    </source>
</evidence>